<evidence type="ECO:0000256" key="1">
    <source>
        <dbReference type="SAM" id="Phobius"/>
    </source>
</evidence>
<dbReference type="AlphaFoldDB" id="A0A1Y4T047"/>
<keyword evidence="1" id="KW-0812">Transmembrane</keyword>
<dbReference type="Proteomes" id="UP000195305">
    <property type="component" value="Unassembled WGS sequence"/>
</dbReference>
<keyword evidence="1" id="KW-1133">Transmembrane helix</keyword>
<dbReference type="SUPFAM" id="SSF53474">
    <property type="entry name" value="alpha/beta-Hydrolases"/>
    <property type="match status" value="1"/>
</dbReference>
<dbReference type="Gene3D" id="3.40.50.1820">
    <property type="entry name" value="alpha/beta hydrolase"/>
    <property type="match status" value="1"/>
</dbReference>
<organism evidence="2 3">
    <name type="scientific">Massilimicrobiota timonensis</name>
    <dbReference type="NCBI Taxonomy" id="1776392"/>
    <lineage>
        <taxon>Bacteria</taxon>
        <taxon>Bacillati</taxon>
        <taxon>Bacillota</taxon>
        <taxon>Erysipelotrichia</taxon>
        <taxon>Erysipelotrichales</taxon>
        <taxon>Erysipelotrichaceae</taxon>
        <taxon>Massilimicrobiota</taxon>
    </lineage>
</organism>
<dbReference type="OrthoDB" id="9794761at2"/>
<dbReference type="PANTHER" id="PTHR48098:SF6">
    <property type="entry name" value="FERRI-BACILLIBACTIN ESTERASE BESA"/>
    <property type="match status" value="1"/>
</dbReference>
<gene>
    <name evidence="2" type="ORF">B5E75_03465</name>
</gene>
<evidence type="ECO:0000313" key="2">
    <source>
        <dbReference type="EMBL" id="OUQ35576.1"/>
    </source>
</evidence>
<dbReference type="PANTHER" id="PTHR48098">
    <property type="entry name" value="ENTEROCHELIN ESTERASE-RELATED"/>
    <property type="match status" value="1"/>
</dbReference>
<sequence length="252" mass="29496">MVEKRELLFEAKHCYRTIRIYLPPSYQISQERYPVIYMFDGQYLFDDVKTSEHVMCLDNFLDKYDQSFIVIGIDSPDESSCRLAEYCPYDVEKSHYQMIHGYGQALMEFIVHTVKPYIDTHYRTLSLREYTMIGGFSMGGLMALYAVISYHTYFSKAACLSSSIGICLEALKDEINQHDSLKDTRLFLSWGSEESRNKRALAYASMNQLDISHLLNLKGVQTYPYLLVNGRHHMISWQVQIPLFMDYLWKSK</sequence>
<protein>
    <recommendedName>
        <fullName evidence="4">Esterase</fullName>
    </recommendedName>
</protein>
<reference evidence="2 3" key="1">
    <citation type="journal article" date="2018" name="BMC Genomics">
        <title>Whole genome sequencing and function prediction of 133 gut anaerobes isolated from chicken caecum in pure cultures.</title>
        <authorList>
            <person name="Medvecky M."/>
            <person name="Cejkova D."/>
            <person name="Polansky O."/>
            <person name="Karasova D."/>
            <person name="Kubasova T."/>
            <person name="Cizek A."/>
            <person name="Rychlik I."/>
        </authorList>
    </citation>
    <scope>NUCLEOTIDE SEQUENCE [LARGE SCALE GENOMIC DNA]</scope>
    <source>
        <strain evidence="2 3">An13</strain>
    </source>
</reference>
<name>A0A1Y4T047_9FIRM</name>
<comment type="caution">
    <text evidence="2">The sequence shown here is derived from an EMBL/GenBank/DDBJ whole genome shotgun (WGS) entry which is preliminary data.</text>
</comment>
<dbReference type="Pfam" id="PF00756">
    <property type="entry name" value="Esterase"/>
    <property type="match status" value="1"/>
</dbReference>
<proteinExistence type="predicted"/>
<dbReference type="InterPro" id="IPR050583">
    <property type="entry name" value="Mycobacterial_A85_antigen"/>
</dbReference>
<accession>A0A1Y4T047</accession>
<keyword evidence="1" id="KW-0472">Membrane</keyword>
<dbReference type="RefSeq" id="WP_087357391.1">
    <property type="nucleotide sequence ID" value="NZ_NFLJ01000007.1"/>
</dbReference>
<feature type="transmembrane region" description="Helical" evidence="1">
    <location>
        <begin position="130"/>
        <end position="153"/>
    </location>
</feature>
<dbReference type="EMBL" id="NFLJ01000007">
    <property type="protein sequence ID" value="OUQ35576.1"/>
    <property type="molecule type" value="Genomic_DNA"/>
</dbReference>
<dbReference type="InterPro" id="IPR029058">
    <property type="entry name" value="AB_hydrolase_fold"/>
</dbReference>
<evidence type="ECO:0008006" key="4">
    <source>
        <dbReference type="Google" id="ProtNLM"/>
    </source>
</evidence>
<dbReference type="InterPro" id="IPR000801">
    <property type="entry name" value="Esterase-like"/>
</dbReference>
<keyword evidence="3" id="KW-1185">Reference proteome</keyword>
<evidence type="ECO:0000313" key="3">
    <source>
        <dbReference type="Proteomes" id="UP000195305"/>
    </source>
</evidence>